<evidence type="ECO:0008006" key="4">
    <source>
        <dbReference type="Google" id="ProtNLM"/>
    </source>
</evidence>
<feature type="transmembrane region" description="Helical" evidence="1">
    <location>
        <begin position="399"/>
        <end position="419"/>
    </location>
</feature>
<feature type="transmembrane region" description="Helical" evidence="1">
    <location>
        <begin position="189"/>
        <end position="205"/>
    </location>
</feature>
<keyword evidence="1" id="KW-0472">Membrane</keyword>
<feature type="transmembrane region" description="Helical" evidence="1">
    <location>
        <begin position="20"/>
        <end position="38"/>
    </location>
</feature>
<keyword evidence="1" id="KW-1133">Transmembrane helix</keyword>
<feature type="transmembrane region" description="Helical" evidence="1">
    <location>
        <begin position="431"/>
        <end position="452"/>
    </location>
</feature>
<dbReference type="AlphaFoldDB" id="A0A847ETP1"/>
<comment type="caution">
    <text evidence="2">The sequence shown here is derived from an EMBL/GenBank/DDBJ whole genome shotgun (WGS) entry which is preliminary data.</text>
</comment>
<organism evidence="2 3">
    <name type="scientific">Candidatus Dojkabacteria bacterium</name>
    <dbReference type="NCBI Taxonomy" id="2099670"/>
    <lineage>
        <taxon>Bacteria</taxon>
        <taxon>Candidatus Dojkabacteria</taxon>
    </lineage>
</organism>
<accession>A0A847ETP1</accession>
<feature type="transmembrane region" description="Helical" evidence="1">
    <location>
        <begin position="323"/>
        <end position="343"/>
    </location>
</feature>
<dbReference type="Proteomes" id="UP000554004">
    <property type="component" value="Unassembled WGS sequence"/>
</dbReference>
<feature type="transmembrane region" description="Helical" evidence="1">
    <location>
        <begin position="101"/>
        <end position="123"/>
    </location>
</feature>
<feature type="transmembrane region" description="Helical" evidence="1">
    <location>
        <begin position="1174"/>
        <end position="1195"/>
    </location>
</feature>
<feature type="transmembrane region" description="Helical" evidence="1">
    <location>
        <begin position="239"/>
        <end position="262"/>
    </location>
</feature>
<feature type="transmembrane region" description="Helical" evidence="1">
    <location>
        <begin position="164"/>
        <end position="182"/>
    </location>
</feature>
<sequence>MKKVKLPKFKYISEFLEKRYPEILLILIILLISLLSLHKGSYILSNDNYSPELNPTLSVSRYLQSPAWRGYRVLGFASESEQADLLRASLYSFLNLFTPSWLISQLLYFVSLFVGSISMASLIRRLISKSKLKRYANWGYLLGGITYFTTLWSMWLFYQNMSPYIINFGFLPLLLLCIYLYSKENTFKNLIFIFLSSVLLTPAFVIATLFVVDFIFITAFVIFVNLTSKYGRKREIKNILITLGIFLLTQLFWILPFIHYTLSSSSDILDSYTNRTITSNVIDLETDNQTLINSARLYNRNLYEKDGENYLFPMSELFITYDFYKVLGLLPAIFSIIALIYALFKKNFQLFFWGLVALGSLFLIKVVNPPFGQVFEWLQENIPLFKQVFRWPFSKLGQIYLISITILSVFGVTYLIKFFASFVQKRFLKRLFILTFFVSLCIIQLIYSEYLFRGDFFADRAVVNVPNRYFELESYLSENDSSGRIYYAPPSNNNYFREYDWGFWGSQFISYILPNPVMDMSSAVGSKTGEEALLRISNVIRSENREEFLTLMHKYDVSYVLFDGSVDMKGYAFELEEEKVKEMFSEYELLWSKEDLLLFKVPSKVEPVYTESLSEIYGKDVFVKEKPRFPSLSPLDIQLENLRIENGDIVGDFEYKGYSTYLLSNLSKDIIDTLPSKLLYSNGDLYIYPSYPYLVGDISEKPFRQYDGSKQYFSFGQTVLSKEDIKRGVTVEETFNTKKTVYGYSESDFRSIDMLPLLIQTKGSDCSGGEVVESTFVTPQEVASGFVLKGSSDSPCVYTGIPVDTSKGGILKIYLNWEVEKGNYPGFCIYSNTKEKCLNKEKFISSQDPFGEIEVLLDTVIEENEKISLILYATNKSKESISEVLYRSVKIKFAPKLTALELKSSSEGWIPKDIFLDDKNIYTIHIPVVIGSQGYMYNGNNSDTTIWQPNRSDSESEIFDVLSNNGFYQRVQDDYINQTANLFVSNPDSKYLVYWRGENISNIPSSLCLIYDKEDKCWFSDMLLGDSSSAYLNIINVNKTPNLLNVIYSSSSYKLVTENILTQFALMELPSSWNNLMYTQNSQEKYTESEMKNIFNSPNSTYYKIQREDIESNENLLLSIPQAHSFGWIAYARNGILLKLLGKDTRVSINGWKQAWDLSNTEYDSVSVIYWPNLISYLGYILILALGSCLTFNFVKERKNGKK</sequence>
<gene>
    <name evidence="2" type="ORF">GX618_02805</name>
</gene>
<evidence type="ECO:0000313" key="3">
    <source>
        <dbReference type="Proteomes" id="UP000554004"/>
    </source>
</evidence>
<evidence type="ECO:0000313" key="2">
    <source>
        <dbReference type="EMBL" id="NLE31179.1"/>
    </source>
</evidence>
<protein>
    <recommendedName>
        <fullName evidence="4">Membrane protein 6-pyruvoyl-tetrahydropterin synthase-related domain-containing protein</fullName>
    </recommendedName>
</protein>
<name>A0A847ETP1_9BACT</name>
<reference evidence="2 3" key="1">
    <citation type="journal article" date="2020" name="Biotechnol. Biofuels">
        <title>New insights from the biogas microbiome by comprehensive genome-resolved metagenomics of nearly 1600 species originating from multiple anaerobic digesters.</title>
        <authorList>
            <person name="Campanaro S."/>
            <person name="Treu L."/>
            <person name="Rodriguez-R L.M."/>
            <person name="Kovalovszki A."/>
            <person name="Ziels R.M."/>
            <person name="Maus I."/>
            <person name="Zhu X."/>
            <person name="Kougias P.G."/>
            <person name="Basile A."/>
            <person name="Luo G."/>
            <person name="Schluter A."/>
            <person name="Konstantinidis K.T."/>
            <person name="Angelidaki I."/>
        </authorList>
    </citation>
    <scope>NUCLEOTIDE SEQUENCE [LARGE SCALE GENOMIC DNA]</scope>
    <source>
        <strain evidence="2">AS06rmzACSIP_421</strain>
    </source>
</reference>
<dbReference type="EMBL" id="JAAZAL010000104">
    <property type="protein sequence ID" value="NLE31179.1"/>
    <property type="molecule type" value="Genomic_DNA"/>
</dbReference>
<feature type="transmembrane region" description="Helical" evidence="1">
    <location>
        <begin position="350"/>
        <end position="367"/>
    </location>
</feature>
<keyword evidence="1" id="KW-0812">Transmembrane</keyword>
<feature type="transmembrane region" description="Helical" evidence="1">
    <location>
        <begin position="135"/>
        <end position="158"/>
    </location>
</feature>
<feature type="transmembrane region" description="Helical" evidence="1">
    <location>
        <begin position="211"/>
        <end position="227"/>
    </location>
</feature>
<proteinExistence type="predicted"/>
<evidence type="ECO:0000256" key="1">
    <source>
        <dbReference type="SAM" id="Phobius"/>
    </source>
</evidence>